<dbReference type="GeneID" id="25250418"/>
<dbReference type="OMA" id="FLYITED"/>
<name>U6KZB8_EIMTE</name>
<dbReference type="OrthoDB" id="347425at2759"/>
<keyword evidence="3" id="KW-1185">Reference proteome</keyword>
<gene>
    <name evidence="2" type="ORF">ETH_00006055</name>
</gene>
<accession>U6KZB8</accession>
<keyword evidence="1" id="KW-0732">Signal</keyword>
<feature type="signal peptide" evidence="1">
    <location>
        <begin position="1"/>
        <end position="20"/>
    </location>
</feature>
<dbReference type="VEuPathDB" id="ToxoDB:ETH_00006055"/>
<evidence type="ECO:0000313" key="2">
    <source>
        <dbReference type="EMBL" id="CDJ40850.1"/>
    </source>
</evidence>
<dbReference type="Proteomes" id="UP000030747">
    <property type="component" value="Unassembled WGS sequence"/>
</dbReference>
<sequence>MFLQVLVEFAILAAIGASGAAGSAGKPAVEVSSLRLGWYLSDVEKALRTFQSRWRLSSDFVKREFEDLYTYWGLLSEPGGPDLLVLLRQQVEAVRNCPFPPDSSKKAQTDFALHLLLLRAVCSAANSRLKDLESLQALRAAAGLQQQQQEWESSFLESAAASAALSGAEKPGVTAADFLLSLGIPVTTGLPESTVNADLAKKFELLFAAPTRNTVNDYAVKSDFFSFFEAFNAFPFQNSVAFEAYKVPCSDSWFPTQELASAASQLSLEAANAELLQREEQAQQLAHHWSTPVVLAAAQQQQQQNRAAFEARKKQRSKQIRTLLTQVGPRNELLLAAIALL</sequence>
<dbReference type="VEuPathDB" id="ToxoDB:ETH2_0720500"/>
<evidence type="ECO:0000313" key="3">
    <source>
        <dbReference type="Proteomes" id="UP000030747"/>
    </source>
</evidence>
<reference evidence="2" key="1">
    <citation type="submission" date="2013-10" db="EMBL/GenBank/DDBJ databases">
        <title>Genomic analysis of the causative agents of coccidiosis in chickens.</title>
        <authorList>
            <person name="Reid A.J."/>
            <person name="Blake D."/>
            <person name="Billington K."/>
            <person name="Browne H."/>
            <person name="Dunn M."/>
            <person name="Hung S."/>
            <person name="Kawahara F."/>
            <person name="Miranda-Saavedra D."/>
            <person name="Mourier T."/>
            <person name="Nagra H."/>
            <person name="Otto T.D."/>
            <person name="Rawlings N."/>
            <person name="Sanchez A."/>
            <person name="Sanders M."/>
            <person name="Subramaniam C."/>
            <person name="Tay Y."/>
            <person name="Dear P."/>
            <person name="Doerig C."/>
            <person name="Gruber A."/>
            <person name="Parkinson J."/>
            <person name="Shirley M."/>
            <person name="Wan K.L."/>
            <person name="Berriman M."/>
            <person name="Tomley F."/>
            <person name="Pain A."/>
        </authorList>
    </citation>
    <scope>NUCLEOTIDE SEQUENCE [LARGE SCALE GENOMIC DNA]</scope>
    <source>
        <strain evidence="2">Houghton</strain>
    </source>
</reference>
<feature type="chain" id="PRO_5004672000" evidence="1">
    <location>
        <begin position="21"/>
        <end position="341"/>
    </location>
</feature>
<dbReference type="RefSeq" id="XP_013231600.1">
    <property type="nucleotide sequence ID" value="XM_013376146.1"/>
</dbReference>
<reference evidence="2" key="2">
    <citation type="submission" date="2013-10" db="EMBL/GenBank/DDBJ databases">
        <authorList>
            <person name="Aslett M."/>
        </authorList>
    </citation>
    <scope>NUCLEOTIDE SEQUENCE [LARGE SCALE GENOMIC DNA]</scope>
    <source>
        <strain evidence="2">Houghton</strain>
    </source>
</reference>
<evidence type="ECO:0000256" key="1">
    <source>
        <dbReference type="SAM" id="SignalP"/>
    </source>
</evidence>
<protein>
    <submittedName>
        <fullName evidence="2">Uncharacterized protein</fullName>
    </submittedName>
</protein>
<dbReference type="EMBL" id="HG675342">
    <property type="protein sequence ID" value="CDJ40850.1"/>
    <property type="molecule type" value="Genomic_DNA"/>
</dbReference>
<organism evidence="2 3">
    <name type="scientific">Eimeria tenella</name>
    <name type="common">Coccidian parasite</name>
    <dbReference type="NCBI Taxonomy" id="5802"/>
    <lineage>
        <taxon>Eukaryota</taxon>
        <taxon>Sar</taxon>
        <taxon>Alveolata</taxon>
        <taxon>Apicomplexa</taxon>
        <taxon>Conoidasida</taxon>
        <taxon>Coccidia</taxon>
        <taxon>Eucoccidiorida</taxon>
        <taxon>Eimeriorina</taxon>
        <taxon>Eimeriidae</taxon>
        <taxon>Eimeria</taxon>
    </lineage>
</organism>
<dbReference type="AlphaFoldDB" id="U6KZB8"/>
<proteinExistence type="predicted"/>